<evidence type="ECO:0000256" key="4">
    <source>
        <dbReference type="ARBA" id="ARBA00023128"/>
    </source>
</evidence>
<dbReference type="InterPro" id="IPR018305">
    <property type="entry name" value="Ribosomal_m50"/>
</dbReference>
<reference evidence="8 9" key="1">
    <citation type="journal article" date="2023" name="IMA Fungus">
        <title>Comparative genomic study of the Penicillium genus elucidates a diverse pangenome and 15 lateral gene transfer events.</title>
        <authorList>
            <person name="Petersen C."/>
            <person name="Sorensen T."/>
            <person name="Nielsen M.R."/>
            <person name="Sondergaard T.E."/>
            <person name="Sorensen J.L."/>
            <person name="Fitzpatrick D.A."/>
            <person name="Frisvad J.C."/>
            <person name="Nielsen K.L."/>
        </authorList>
    </citation>
    <scope>NUCLEOTIDE SEQUENCE [LARGE SCALE GENOMIC DNA]</scope>
    <source>
        <strain evidence="8 9">IBT 35679</strain>
    </source>
</reference>
<dbReference type="AlphaFoldDB" id="A0AAD6D509"/>
<accession>A0AAD6D509</accession>
<evidence type="ECO:0000256" key="3">
    <source>
        <dbReference type="ARBA" id="ARBA00022980"/>
    </source>
</evidence>
<comment type="subcellular location">
    <subcellularLocation>
        <location evidence="1">Mitochondrion</location>
    </subcellularLocation>
</comment>
<sequence>QASIETSKPPHTTTMRPAMRIPLREALYVCSNCRQEAIPRVSPLARQFRRNASSGSSDSPSFLDRTRRRLWNTEKPPGAEDPYTGESQLTREEGSLTAGEAVEEGDLASGSTYVQAETWDGLDVIGFTKEKEWLADGPNADADAYARYDADVKPRALPQAAHQAAVEISLMQLLGKPLTSVCEVATHDPKIQDMLNGCVVLGSEPLGTAVRFPNKDSMDALVFVFSQIGGKTEGQIESPEKFILEGEPVKKVTQGPHHALSLTNSEIKFAFAKRCSQLMGRRIPDQVISSSATVGDFVAGLSTRLKEKPVNVTKKLAKVKAAGYLPPNLKFSGKRITKADHDEDLGRKKTIYSELLNRGLLISRDETKPKAIR</sequence>
<proteinExistence type="inferred from homology"/>
<comment type="similarity">
    <text evidence="2">Belongs to the mitochondrion-specific ribosomal protein mL50 family.</text>
</comment>
<name>A0AAD6D509_9EURO</name>
<keyword evidence="9" id="KW-1185">Reference proteome</keyword>
<dbReference type="GO" id="GO:0005840">
    <property type="term" value="C:ribosome"/>
    <property type="evidence" value="ECO:0007669"/>
    <property type="project" value="UniProtKB-KW"/>
</dbReference>
<keyword evidence="5" id="KW-0687">Ribonucleoprotein</keyword>
<evidence type="ECO:0000256" key="6">
    <source>
        <dbReference type="ARBA" id="ARBA00035183"/>
    </source>
</evidence>
<evidence type="ECO:0000256" key="1">
    <source>
        <dbReference type="ARBA" id="ARBA00004173"/>
    </source>
</evidence>
<keyword evidence="3" id="KW-0689">Ribosomal protein</keyword>
<evidence type="ECO:0000313" key="9">
    <source>
        <dbReference type="Proteomes" id="UP001220324"/>
    </source>
</evidence>
<evidence type="ECO:0000256" key="2">
    <source>
        <dbReference type="ARBA" id="ARBA00008860"/>
    </source>
</evidence>
<feature type="non-terminal residue" evidence="8">
    <location>
        <position position="1"/>
    </location>
</feature>
<protein>
    <recommendedName>
        <fullName evidence="6">Large ribosomal subunit protein mL50</fullName>
    </recommendedName>
</protein>
<dbReference type="GO" id="GO:0005739">
    <property type="term" value="C:mitochondrion"/>
    <property type="evidence" value="ECO:0007669"/>
    <property type="project" value="UniProtKB-SubCell"/>
</dbReference>
<feature type="region of interest" description="Disordered" evidence="7">
    <location>
        <begin position="70"/>
        <end position="110"/>
    </location>
</feature>
<evidence type="ECO:0000256" key="7">
    <source>
        <dbReference type="SAM" id="MobiDB-lite"/>
    </source>
</evidence>
<gene>
    <name evidence="8" type="ORF">N7494_002554</name>
</gene>
<evidence type="ECO:0000256" key="5">
    <source>
        <dbReference type="ARBA" id="ARBA00023274"/>
    </source>
</evidence>
<dbReference type="Proteomes" id="UP001220324">
    <property type="component" value="Unassembled WGS sequence"/>
</dbReference>
<keyword evidence="4" id="KW-0496">Mitochondrion</keyword>
<comment type="caution">
    <text evidence="8">The sequence shown here is derived from an EMBL/GenBank/DDBJ whole genome shotgun (WGS) entry which is preliminary data.</text>
</comment>
<dbReference type="Pfam" id="PF10501">
    <property type="entry name" value="Ribosomal_L50"/>
    <property type="match status" value="1"/>
</dbReference>
<organism evidence="8 9">
    <name type="scientific">Penicillium frequentans</name>
    <dbReference type="NCBI Taxonomy" id="3151616"/>
    <lineage>
        <taxon>Eukaryota</taxon>
        <taxon>Fungi</taxon>
        <taxon>Dikarya</taxon>
        <taxon>Ascomycota</taxon>
        <taxon>Pezizomycotina</taxon>
        <taxon>Eurotiomycetes</taxon>
        <taxon>Eurotiomycetidae</taxon>
        <taxon>Eurotiales</taxon>
        <taxon>Aspergillaceae</taxon>
        <taxon>Penicillium</taxon>
    </lineage>
</organism>
<dbReference type="EMBL" id="JAQIZZ010000002">
    <property type="protein sequence ID" value="KAJ5553176.1"/>
    <property type="molecule type" value="Genomic_DNA"/>
</dbReference>
<dbReference type="GO" id="GO:1990904">
    <property type="term" value="C:ribonucleoprotein complex"/>
    <property type="evidence" value="ECO:0007669"/>
    <property type="project" value="UniProtKB-KW"/>
</dbReference>
<evidence type="ECO:0000313" key="8">
    <source>
        <dbReference type="EMBL" id="KAJ5553176.1"/>
    </source>
</evidence>